<comment type="similarity">
    <text evidence="6">Belongs to the dihydrofolate reductase family.</text>
</comment>
<dbReference type="GO" id="GO:0046452">
    <property type="term" value="P:dihydrofolate metabolic process"/>
    <property type="evidence" value="ECO:0007669"/>
    <property type="project" value="TreeGrafter"/>
</dbReference>
<dbReference type="CDD" id="cd00209">
    <property type="entry name" value="DHFR"/>
    <property type="match status" value="1"/>
</dbReference>
<dbReference type="OrthoDB" id="9577at10239"/>
<keyword evidence="5" id="KW-0560">Oxidoreductase</keyword>
<dbReference type="InterPro" id="IPR001796">
    <property type="entry name" value="DHFR_dom"/>
</dbReference>
<name>B3FJX9_BP201</name>
<dbReference type="InterPro" id="IPR012259">
    <property type="entry name" value="DHFR"/>
</dbReference>
<sequence>MKTSMILARDVQGVIGIDNKLPWHVPADMALFIAHTKGKAVVMGRKTWESLPVKPLPGRHNIILTGKPNYKDVVNAEELTNKAQVSIASSVEDAIISASQEGADEVVFIGGRSIYDQVVNYVDEIHVSELNLCVETKGKSDVDIYAQDFEDLGFVIASAGPLYESETGKHLLDYIRYARPLSR</sequence>
<gene>
    <name evidence="8" type="ORF">201phi2-1p003</name>
</gene>
<dbReference type="KEGG" id="vg:6372451"/>
<dbReference type="GO" id="GO:0004146">
    <property type="term" value="F:dihydrofolate reductase activity"/>
    <property type="evidence" value="ECO:0007669"/>
    <property type="project" value="UniProtKB-EC"/>
</dbReference>
<comment type="pathway">
    <text evidence="1">Cofactor biosynthesis; tetrahydrofolate biosynthesis; 5,6,7,8-tetrahydrofolate from 7,8-dihydrofolate: step 1/1.</text>
</comment>
<dbReference type="InterPro" id="IPR024072">
    <property type="entry name" value="DHFR-like_dom_sf"/>
</dbReference>
<dbReference type="PANTHER" id="PTHR48069">
    <property type="entry name" value="DIHYDROFOLATE REDUCTASE"/>
    <property type="match status" value="1"/>
</dbReference>
<keyword evidence="9" id="KW-1185">Reference proteome</keyword>
<feature type="domain" description="DHFR" evidence="7">
    <location>
        <begin position="2"/>
        <end position="179"/>
    </location>
</feature>
<dbReference type="GO" id="GO:0046654">
    <property type="term" value="P:tetrahydrofolate biosynthetic process"/>
    <property type="evidence" value="ECO:0007669"/>
    <property type="project" value="InterPro"/>
</dbReference>
<organism evidence="8 9">
    <name type="scientific">Pseudomonas phage 201phi2-1</name>
    <name type="common">Pseudomonas chlororaphis phage 201phi2-1</name>
    <dbReference type="NCBI Taxonomy" id="198110"/>
    <lineage>
        <taxon>Viruses</taxon>
        <taxon>Duplodnaviria</taxon>
        <taxon>Heunggongvirae</taxon>
        <taxon>Uroviricota</taxon>
        <taxon>Caudoviricetes</taxon>
        <taxon>Chimalliviridae</taxon>
        <taxon>Serwervirus</taxon>
        <taxon>Serwervirus 201phi21</taxon>
    </lineage>
</organism>
<organismHost>
    <name type="scientific">Pseudomonas chlororaphis</name>
    <dbReference type="NCBI Taxonomy" id="587753"/>
</organismHost>
<dbReference type="EMBL" id="EU197055">
    <property type="protein sequence ID" value="ABY63292.1"/>
    <property type="molecule type" value="Genomic_DNA"/>
</dbReference>
<evidence type="ECO:0000256" key="4">
    <source>
        <dbReference type="ARBA" id="ARBA00022857"/>
    </source>
</evidence>
<dbReference type="Gene3D" id="3.40.430.10">
    <property type="entry name" value="Dihydrofolate Reductase, subunit A"/>
    <property type="match status" value="1"/>
</dbReference>
<evidence type="ECO:0000256" key="2">
    <source>
        <dbReference type="ARBA" id="ARBA00012856"/>
    </source>
</evidence>
<evidence type="ECO:0000259" key="7">
    <source>
        <dbReference type="PROSITE" id="PS51330"/>
    </source>
</evidence>
<dbReference type="EC" id="1.5.1.3" evidence="2"/>
<dbReference type="RefSeq" id="YP_001956729.1">
    <property type="nucleotide sequence ID" value="NC_010821.1"/>
</dbReference>
<evidence type="ECO:0000256" key="3">
    <source>
        <dbReference type="ARBA" id="ARBA00022563"/>
    </source>
</evidence>
<evidence type="ECO:0000313" key="9">
    <source>
        <dbReference type="Proteomes" id="UP000002421"/>
    </source>
</evidence>
<keyword evidence="3" id="KW-0554">One-carbon metabolism</keyword>
<evidence type="ECO:0000313" key="8">
    <source>
        <dbReference type="EMBL" id="ABY63292.1"/>
    </source>
</evidence>
<dbReference type="Pfam" id="PF00186">
    <property type="entry name" value="DHFR_1"/>
    <property type="match status" value="1"/>
</dbReference>
<protein>
    <recommendedName>
        <fullName evidence="2">dihydrofolate reductase</fullName>
        <ecNumber evidence="2">1.5.1.3</ecNumber>
    </recommendedName>
</protein>
<evidence type="ECO:0000256" key="6">
    <source>
        <dbReference type="RuleBase" id="RU004474"/>
    </source>
</evidence>
<dbReference type="Proteomes" id="UP000002421">
    <property type="component" value="Segment"/>
</dbReference>
<dbReference type="InterPro" id="IPR017925">
    <property type="entry name" value="DHFR_CS"/>
</dbReference>
<dbReference type="PANTHER" id="PTHR48069:SF3">
    <property type="entry name" value="DIHYDROFOLATE REDUCTASE"/>
    <property type="match status" value="1"/>
</dbReference>
<dbReference type="SUPFAM" id="SSF53597">
    <property type="entry name" value="Dihydrofolate reductase-like"/>
    <property type="match status" value="1"/>
</dbReference>
<dbReference type="PROSITE" id="PS00075">
    <property type="entry name" value="DHFR_1"/>
    <property type="match status" value="1"/>
</dbReference>
<evidence type="ECO:0000256" key="1">
    <source>
        <dbReference type="ARBA" id="ARBA00004903"/>
    </source>
</evidence>
<dbReference type="PROSITE" id="PS51330">
    <property type="entry name" value="DHFR_2"/>
    <property type="match status" value="1"/>
</dbReference>
<keyword evidence="4" id="KW-0521">NADP</keyword>
<accession>B3FJX9</accession>
<dbReference type="PRINTS" id="PR00070">
    <property type="entry name" value="DHFR"/>
</dbReference>
<evidence type="ECO:0000256" key="5">
    <source>
        <dbReference type="ARBA" id="ARBA00023002"/>
    </source>
</evidence>
<proteinExistence type="inferred from homology"/>
<dbReference type="GO" id="GO:0050661">
    <property type="term" value="F:NADP binding"/>
    <property type="evidence" value="ECO:0007669"/>
    <property type="project" value="InterPro"/>
</dbReference>
<dbReference type="GO" id="GO:0006730">
    <property type="term" value="P:one-carbon metabolic process"/>
    <property type="evidence" value="ECO:0007669"/>
    <property type="project" value="UniProtKB-KW"/>
</dbReference>
<dbReference type="GO" id="GO:0046655">
    <property type="term" value="P:folic acid metabolic process"/>
    <property type="evidence" value="ECO:0007669"/>
    <property type="project" value="TreeGrafter"/>
</dbReference>
<reference evidence="8 9" key="1">
    <citation type="journal article" date="2008" name="Virology">
        <title>Characterization of Pseudomonas chlororaphis myovirus 201varphi2-1 via genomic sequencing, mass spectrometry, and electron microscopy.</title>
        <authorList>
            <person name="Thomas J.A."/>
            <person name="Rolando M.R."/>
            <person name="Carroll C.A."/>
            <person name="Shen P.S."/>
            <person name="Belnap D.M."/>
            <person name="Weintraub S.T."/>
            <person name="Serwer P."/>
            <person name="Hardies S.C."/>
        </authorList>
    </citation>
    <scope>NUCLEOTIDE SEQUENCE</scope>
</reference>